<feature type="region of interest" description="Disordered" evidence="1">
    <location>
        <begin position="13"/>
        <end position="40"/>
    </location>
</feature>
<accession>A0A7W6NUW7</accession>
<evidence type="ECO:0000313" key="4">
    <source>
        <dbReference type="Proteomes" id="UP000557392"/>
    </source>
</evidence>
<evidence type="ECO:0000256" key="2">
    <source>
        <dbReference type="SAM" id="Phobius"/>
    </source>
</evidence>
<protein>
    <submittedName>
        <fullName evidence="3">Uncharacterized protein</fullName>
    </submittedName>
</protein>
<gene>
    <name evidence="3" type="ORF">GGR46_000335</name>
</gene>
<keyword evidence="2" id="KW-0472">Membrane</keyword>
<keyword evidence="2" id="KW-1133">Transmembrane helix</keyword>
<keyword evidence="2" id="KW-0812">Transmembrane</keyword>
<dbReference type="EMBL" id="JACIEH010000001">
    <property type="protein sequence ID" value="MBB4096802.1"/>
    <property type="molecule type" value="Genomic_DNA"/>
</dbReference>
<name>A0A7W6NUW7_9SPHN</name>
<dbReference type="RefSeq" id="WP_183993961.1">
    <property type="nucleotide sequence ID" value="NZ_JACIEH010000001.1"/>
</dbReference>
<comment type="caution">
    <text evidence="3">The sequence shown here is derived from an EMBL/GenBank/DDBJ whole genome shotgun (WGS) entry which is preliminary data.</text>
</comment>
<sequence length="106" mass="11325">MIYDGHGFGCGAAVRPIPGQRPGPSGGLPRPDTPARAQSIGVRGALPGPALMICKIFLGILLLSLAIMLFDWLRSELVDPYVAAILVGTLAVTLINQVKIRRHRSR</sequence>
<proteinExistence type="predicted"/>
<keyword evidence="4" id="KW-1185">Reference proteome</keyword>
<feature type="transmembrane region" description="Helical" evidence="2">
    <location>
        <begin position="50"/>
        <end position="69"/>
    </location>
</feature>
<feature type="transmembrane region" description="Helical" evidence="2">
    <location>
        <begin position="81"/>
        <end position="98"/>
    </location>
</feature>
<evidence type="ECO:0000313" key="3">
    <source>
        <dbReference type="EMBL" id="MBB4096802.1"/>
    </source>
</evidence>
<dbReference type="Proteomes" id="UP000557392">
    <property type="component" value="Unassembled WGS sequence"/>
</dbReference>
<reference evidence="3 4" key="1">
    <citation type="submission" date="2020-08" db="EMBL/GenBank/DDBJ databases">
        <title>Genomic Encyclopedia of Type Strains, Phase IV (KMG-IV): sequencing the most valuable type-strain genomes for metagenomic binning, comparative biology and taxonomic classification.</title>
        <authorList>
            <person name="Goeker M."/>
        </authorList>
    </citation>
    <scope>NUCLEOTIDE SEQUENCE [LARGE SCALE GENOMIC DNA]</scope>
    <source>
        <strain evidence="3 4">DSM 101806</strain>
    </source>
</reference>
<dbReference type="AlphaFoldDB" id="A0A7W6NUW7"/>
<evidence type="ECO:0000256" key="1">
    <source>
        <dbReference type="SAM" id="MobiDB-lite"/>
    </source>
</evidence>
<organism evidence="3 4">
    <name type="scientific">Sphingomonas kyeonggiensis</name>
    <dbReference type="NCBI Taxonomy" id="1268553"/>
    <lineage>
        <taxon>Bacteria</taxon>
        <taxon>Pseudomonadati</taxon>
        <taxon>Pseudomonadota</taxon>
        <taxon>Alphaproteobacteria</taxon>
        <taxon>Sphingomonadales</taxon>
        <taxon>Sphingomonadaceae</taxon>
        <taxon>Sphingomonas</taxon>
    </lineage>
</organism>